<dbReference type="GO" id="GO:0003743">
    <property type="term" value="F:translation initiation factor activity"/>
    <property type="evidence" value="ECO:0007669"/>
    <property type="project" value="UniProtKB-UniRule"/>
</dbReference>
<dbReference type="Pfam" id="PF09440">
    <property type="entry name" value="eIF3_N"/>
    <property type="match status" value="1"/>
</dbReference>
<feature type="region of interest" description="Disordered" evidence="6">
    <location>
        <begin position="471"/>
        <end position="503"/>
    </location>
</feature>
<protein>
    <recommendedName>
        <fullName evidence="4 5">Eukaryotic translation initiation factor 3 subunit E</fullName>
        <shortName evidence="4">eIF3e</shortName>
    </recommendedName>
</protein>
<dbReference type="InterPro" id="IPR036390">
    <property type="entry name" value="WH_DNA-bd_sf"/>
</dbReference>
<evidence type="ECO:0000256" key="3">
    <source>
        <dbReference type="ARBA" id="ARBA00022917"/>
    </source>
</evidence>
<sequence length="503" mass="56200">MGDLTTKIAALLDRHMVYPILEFLAHVKAYPEKQILQAKYDLLKNTNMLDLANTVYQQLNATDANSPECEAKRPNVLASYERLQSSTEKLLSILEDPAALALLKESSGDKAVMRAHLAASFGFQDDMLDALYDYAQCQFQIGSYQGAADLLFHYRVLSSNSEKCNSALWGKLACEILLEKWDIALDELLKLKDVIDTPATTPSTVAAVQILGESESTGATTAATANLPSNTQQLIQRSFFIAWSLFVYFNHPKGRDALIETFMQPAYISAIQTTCPWALRYLTACIITTRNRRKNQLLKELVKLVASERELQNSRKSAVESGQEQLQSQQQDPLTGFIYTLYSEYNFSEAHKSLALCKPVLQRDYFLASMEKEFLETARTMVFESYVKVYREIDIGVLSATLGLSRDEGEKWVVDLVRGVRMDAKIDSENNTVIMGAQYTSVFQNVIERTRNLTFRTNLLASNIEKREVELANRRAGTTEGKKESKKSSGGSGGGGGGVRAKY</sequence>
<evidence type="ECO:0000256" key="1">
    <source>
        <dbReference type="ARBA" id="ARBA00022490"/>
    </source>
</evidence>
<dbReference type="GO" id="GO:0016282">
    <property type="term" value="C:eukaryotic 43S preinitiation complex"/>
    <property type="evidence" value="ECO:0007669"/>
    <property type="project" value="UniProtKB-UniRule"/>
</dbReference>
<dbReference type="GO" id="GO:0001732">
    <property type="term" value="P:formation of cytoplasmic translation initiation complex"/>
    <property type="evidence" value="ECO:0007669"/>
    <property type="project" value="UniProtKB-UniRule"/>
</dbReference>
<dbReference type="Pfam" id="PF01399">
    <property type="entry name" value="PCI"/>
    <property type="match status" value="1"/>
</dbReference>
<evidence type="ECO:0000256" key="5">
    <source>
        <dbReference type="PIRNR" id="PIRNR016255"/>
    </source>
</evidence>
<dbReference type="GO" id="GO:0071540">
    <property type="term" value="C:eukaryotic translation initiation factor 3 complex, eIF3e"/>
    <property type="evidence" value="ECO:0007669"/>
    <property type="project" value="UniProtKB-UniRule"/>
</dbReference>
<dbReference type="SMART" id="SM00088">
    <property type="entry name" value="PINT"/>
    <property type="match status" value="1"/>
</dbReference>
<keyword evidence="1 4" id="KW-0963">Cytoplasm</keyword>
<comment type="function">
    <text evidence="4">Component of the eukaryotic translation initiation factor 3 (eIF-3) complex, which is involved in protein synthesis of a specialized repertoire of mRNAs and, together with other initiation factors, stimulates binding of mRNA and methionyl-tRNAi to the 40S ribosome. The eIF-3 complex specifically targets and initiates translation of a subset of mRNAs involved in cell proliferation.</text>
</comment>
<comment type="subunit">
    <text evidence="4 5">Component of the eukaryotic translation initiation factor 3 (eIF-3) complex.</text>
</comment>
<reference evidence="8" key="1">
    <citation type="submission" date="2020-05" db="EMBL/GenBank/DDBJ databases">
        <title>Phylogenomic resolution of chytrid fungi.</title>
        <authorList>
            <person name="Stajich J.E."/>
            <person name="Amses K."/>
            <person name="Simmons R."/>
            <person name="Seto K."/>
            <person name="Myers J."/>
            <person name="Bonds A."/>
            <person name="Quandt C.A."/>
            <person name="Barry K."/>
            <person name="Liu P."/>
            <person name="Grigoriev I."/>
            <person name="Longcore J.E."/>
            <person name="James T.Y."/>
        </authorList>
    </citation>
    <scope>NUCLEOTIDE SEQUENCE</scope>
    <source>
        <strain evidence="8">JEL0513</strain>
    </source>
</reference>
<dbReference type="HAMAP" id="MF_03004">
    <property type="entry name" value="eIF3e"/>
    <property type="match status" value="1"/>
</dbReference>
<dbReference type="Proteomes" id="UP001211907">
    <property type="component" value="Unassembled WGS sequence"/>
</dbReference>
<accession>A0AAD5T0K6</accession>
<dbReference type="InterPro" id="IPR016650">
    <property type="entry name" value="eIF3e"/>
</dbReference>
<keyword evidence="2 4" id="KW-0396">Initiation factor</keyword>
<evidence type="ECO:0000313" key="8">
    <source>
        <dbReference type="EMBL" id="KAJ3117287.1"/>
    </source>
</evidence>
<keyword evidence="9" id="KW-1185">Reference proteome</keyword>
<feature type="compositionally biased region" description="Gly residues" evidence="6">
    <location>
        <begin position="490"/>
        <end position="503"/>
    </location>
</feature>
<dbReference type="PROSITE" id="PS50250">
    <property type="entry name" value="PCI"/>
    <property type="match status" value="1"/>
</dbReference>
<gene>
    <name evidence="8" type="primary">EIF3E</name>
    <name evidence="4" type="synonym">INT6</name>
    <name evidence="8" type="ORF">HK100_000858</name>
</gene>
<comment type="subcellular location">
    <subcellularLocation>
        <location evidence="4 5">Cytoplasm</location>
    </subcellularLocation>
</comment>
<evidence type="ECO:0000313" key="9">
    <source>
        <dbReference type="Proteomes" id="UP001211907"/>
    </source>
</evidence>
<name>A0AAD5T0K6_9FUNG</name>
<dbReference type="Pfam" id="PF21357">
    <property type="entry name" value="EIF3E_C"/>
    <property type="match status" value="1"/>
</dbReference>
<proteinExistence type="inferred from homology"/>
<dbReference type="PIRSF" id="PIRSF016255">
    <property type="entry name" value="eIF3e_su6"/>
    <property type="match status" value="1"/>
</dbReference>
<evidence type="ECO:0000259" key="7">
    <source>
        <dbReference type="PROSITE" id="PS50250"/>
    </source>
</evidence>
<dbReference type="AlphaFoldDB" id="A0AAD5T0K6"/>
<evidence type="ECO:0000256" key="2">
    <source>
        <dbReference type="ARBA" id="ARBA00022540"/>
    </source>
</evidence>
<evidence type="ECO:0000256" key="4">
    <source>
        <dbReference type="HAMAP-Rule" id="MF_03004"/>
    </source>
</evidence>
<dbReference type="CDD" id="cd21378">
    <property type="entry name" value="eIF3E"/>
    <property type="match status" value="1"/>
</dbReference>
<keyword evidence="3 4" id="KW-0648">Protein biosynthesis</keyword>
<dbReference type="InterPro" id="IPR000717">
    <property type="entry name" value="PCI_dom"/>
</dbReference>
<organism evidence="8 9">
    <name type="scientific">Physocladia obscura</name>
    <dbReference type="NCBI Taxonomy" id="109957"/>
    <lineage>
        <taxon>Eukaryota</taxon>
        <taxon>Fungi</taxon>
        <taxon>Fungi incertae sedis</taxon>
        <taxon>Chytridiomycota</taxon>
        <taxon>Chytridiomycota incertae sedis</taxon>
        <taxon>Chytridiomycetes</taxon>
        <taxon>Chytridiales</taxon>
        <taxon>Chytriomycetaceae</taxon>
        <taxon>Physocladia</taxon>
    </lineage>
</organism>
<dbReference type="EMBL" id="JADGJH010001176">
    <property type="protein sequence ID" value="KAJ3117287.1"/>
    <property type="molecule type" value="Genomic_DNA"/>
</dbReference>
<dbReference type="PANTHER" id="PTHR10317">
    <property type="entry name" value="EUKARYOTIC TRANSLATION INITIATION FACTOR 3 SUBUNIT E"/>
    <property type="match status" value="1"/>
</dbReference>
<comment type="caution">
    <text evidence="8">The sequence shown here is derived from an EMBL/GenBank/DDBJ whole genome shotgun (WGS) entry which is preliminary data.</text>
</comment>
<dbReference type="Gene3D" id="1.25.40.570">
    <property type="match status" value="1"/>
</dbReference>
<dbReference type="SUPFAM" id="SSF46785">
    <property type="entry name" value="Winged helix' DNA-binding domain"/>
    <property type="match status" value="1"/>
</dbReference>
<comment type="similarity">
    <text evidence="4 5">Belongs to the eIF-3 subunit E family.</text>
</comment>
<dbReference type="GO" id="GO:0033290">
    <property type="term" value="C:eukaryotic 48S preinitiation complex"/>
    <property type="evidence" value="ECO:0007669"/>
    <property type="project" value="UniProtKB-UniRule"/>
</dbReference>
<evidence type="ECO:0000256" key="6">
    <source>
        <dbReference type="SAM" id="MobiDB-lite"/>
    </source>
</evidence>
<feature type="domain" description="PCI" evidence="7">
    <location>
        <begin position="247"/>
        <end position="440"/>
    </location>
</feature>
<dbReference type="SMART" id="SM01186">
    <property type="entry name" value="eIF3_N"/>
    <property type="match status" value="1"/>
</dbReference>
<dbReference type="InterPro" id="IPR019010">
    <property type="entry name" value="eIF3e_N"/>
</dbReference>